<dbReference type="AlphaFoldDB" id="A0AB73T070"/>
<dbReference type="Gene3D" id="3.20.20.150">
    <property type="entry name" value="Divalent-metal-dependent TIM barrel enzymes"/>
    <property type="match status" value="1"/>
</dbReference>
<dbReference type="InterPro" id="IPR036237">
    <property type="entry name" value="Xyl_isomerase-like_sf"/>
</dbReference>
<dbReference type="InterPro" id="IPR050312">
    <property type="entry name" value="IolE/XylAMocC-like"/>
</dbReference>
<dbReference type="RefSeq" id="WP_109747807.1">
    <property type="nucleotide sequence ID" value="NZ_JANKBI010000026.1"/>
</dbReference>
<feature type="domain" description="Xylose isomerase-like TIM barrel" evidence="1">
    <location>
        <begin position="26"/>
        <end position="249"/>
    </location>
</feature>
<organism evidence="2 3">
    <name type="scientific">Murimonas intestini</name>
    <dbReference type="NCBI Taxonomy" id="1337051"/>
    <lineage>
        <taxon>Bacteria</taxon>
        <taxon>Bacillati</taxon>
        <taxon>Bacillota</taxon>
        <taxon>Clostridia</taxon>
        <taxon>Lachnospirales</taxon>
        <taxon>Lachnospiraceae</taxon>
        <taxon>Murimonas</taxon>
    </lineage>
</organism>
<gene>
    <name evidence="2" type="ORF">C7383_11354</name>
</gene>
<accession>A0AB73T070</accession>
<protein>
    <submittedName>
        <fullName evidence="2">Sugar phosphate isomerase/epimerase</fullName>
    </submittedName>
</protein>
<dbReference type="Pfam" id="PF01261">
    <property type="entry name" value="AP_endonuc_2"/>
    <property type="match status" value="1"/>
</dbReference>
<dbReference type="PANTHER" id="PTHR12110:SF41">
    <property type="entry name" value="INOSOSE DEHYDRATASE"/>
    <property type="match status" value="1"/>
</dbReference>
<evidence type="ECO:0000313" key="3">
    <source>
        <dbReference type="Proteomes" id="UP000245412"/>
    </source>
</evidence>
<reference evidence="2 3" key="1">
    <citation type="submission" date="2018-05" db="EMBL/GenBank/DDBJ databases">
        <authorList>
            <person name="Goeker M."/>
            <person name="Huntemann M."/>
            <person name="Clum A."/>
            <person name="Pillay M."/>
            <person name="Palaniappan K."/>
            <person name="Varghese N."/>
            <person name="Mikhailova N."/>
            <person name="Stamatis D."/>
            <person name="Reddy T."/>
            <person name="Daum C."/>
            <person name="Shapiro N."/>
            <person name="Ivanova N."/>
            <person name="Kyrpides N."/>
            <person name="Woyke T."/>
        </authorList>
    </citation>
    <scope>NUCLEOTIDE SEQUENCE [LARGE SCALE GENOMIC DNA]</scope>
    <source>
        <strain evidence="2 3">DSM 26524</strain>
    </source>
</reference>
<dbReference type="InterPro" id="IPR013022">
    <property type="entry name" value="Xyl_isomerase-like_TIM-brl"/>
</dbReference>
<keyword evidence="2" id="KW-0413">Isomerase</keyword>
<sequence length="285" mass="32152">MKTAVITDEISQNPEQAAKVASDFCLDGIELRSVWDKQPHELSEKEIDRIKNICERYGLKVCAISSPFFKCNFNKDEIEAQINLLEKTIQLAKRLDCRIIRGFSFWQEEDFEKMLPLIAEAFKVPAKMLQEADMELALELDPSVYACNGQRLARLVEAIGHPCVKALWDAGNDIYSPVPEQPFPEGYHYVRPYIVHVHLKDAVKKGETAESVKIGTGQVDWTAQLAALKEDGYKGYISLETHYRKGIKISEELLRQPGGADFSECGLEASEECLEALQDILGELN</sequence>
<dbReference type="EMBL" id="QGGY01000013">
    <property type="protein sequence ID" value="PWJ73268.1"/>
    <property type="molecule type" value="Genomic_DNA"/>
</dbReference>
<keyword evidence="3" id="KW-1185">Reference proteome</keyword>
<comment type="caution">
    <text evidence="2">The sequence shown here is derived from an EMBL/GenBank/DDBJ whole genome shotgun (WGS) entry which is preliminary data.</text>
</comment>
<dbReference type="GO" id="GO:0016853">
    <property type="term" value="F:isomerase activity"/>
    <property type="evidence" value="ECO:0007669"/>
    <property type="project" value="UniProtKB-KW"/>
</dbReference>
<dbReference type="SUPFAM" id="SSF51658">
    <property type="entry name" value="Xylose isomerase-like"/>
    <property type="match status" value="1"/>
</dbReference>
<proteinExistence type="predicted"/>
<evidence type="ECO:0000259" key="1">
    <source>
        <dbReference type="Pfam" id="PF01261"/>
    </source>
</evidence>
<dbReference type="Proteomes" id="UP000245412">
    <property type="component" value="Unassembled WGS sequence"/>
</dbReference>
<name>A0AB73T070_9FIRM</name>
<evidence type="ECO:0000313" key="2">
    <source>
        <dbReference type="EMBL" id="PWJ73268.1"/>
    </source>
</evidence>
<dbReference type="PANTHER" id="PTHR12110">
    <property type="entry name" value="HYDROXYPYRUVATE ISOMERASE"/>
    <property type="match status" value="1"/>
</dbReference>